<keyword evidence="6 15" id="KW-0997">Cell inner membrane</keyword>
<evidence type="ECO:0000313" key="17">
    <source>
        <dbReference type="EMBL" id="TPE51274.1"/>
    </source>
</evidence>
<evidence type="ECO:0000256" key="2">
    <source>
        <dbReference type="ARBA" id="ARBA00004713"/>
    </source>
</evidence>
<protein>
    <recommendedName>
        <fullName evidence="13 15">3-deoxy-D-manno-octulosonic acid kinase</fullName>
        <shortName evidence="15">Kdo kinase</shortName>
        <ecNumber evidence="4 15">2.7.1.166</ecNumber>
    </recommendedName>
</protein>
<evidence type="ECO:0000256" key="15">
    <source>
        <dbReference type="HAMAP-Rule" id="MF_00521"/>
    </source>
</evidence>
<reference evidence="17 18" key="1">
    <citation type="submission" date="2019-06" db="EMBL/GenBank/DDBJ databases">
        <title>A novel bacterium of genus Marinomonas, isolated from coastal sand.</title>
        <authorList>
            <person name="Huang H."/>
            <person name="Mo K."/>
            <person name="Hu Y."/>
        </authorList>
    </citation>
    <scope>NUCLEOTIDE SEQUENCE [LARGE SCALE GENOMIC DNA]</scope>
    <source>
        <strain evidence="17 18">HB171799</strain>
    </source>
</reference>
<comment type="subcellular location">
    <subcellularLocation>
        <location evidence="1 15">Cell inner membrane</location>
        <topology evidence="1 15">Peripheral membrane protein</topology>
        <orientation evidence="1 15">Cytoplasmic side</orientation>
    </subcellularLocation>
</comment>
<dbReference type="AlphaFoldDB" id="A0A501WT62"/>
<proteinExistence type="inferred from homology"/>
<evidence type="ECO:0000256" key="11">
    <source>
        <dbReference type="ARBA" id="ARBA00022985"/>
    </source>
</evidence>
<dbReference type="SUPFAM" id="SSF56112">
    <property type="entry name" value="Protein kinase-like (PK-like)"/>
    <property type="match status" value="1"/>
</dbReference>
<comment type="caution">
    <text evidence="17">The sequence shown here is derived from an EMBL/GenBank/DDBJ whole genome shotgun (WGS) entry which is preliminary data.</text>
</comment>
<evidence type="ECO:0000256" key="13">
    <source>
        <dbReference type="ARBA" id="ARBA00029511"/>
    </source>
</evidence>
<dbReference type="Proteomes" id="UP000315901">
    <property type="component" value="Unassembled WGS sequence"/>
</dbReference>
<dbReference type="OrthoDB" id="6854449at2"/>
<feature type="active site" evidence="15">
    <location>
        <position position="166"/>
    </location>
</feature>
<evidence type="ECO:0000259" key="16">
    <source>
        <dbReference type="PROSITE" id="PS50011"/>
    </source>
</evidence>
<keyword evidence="9 15" id="KW-0418">Kinase</keyword>
<comment type="similarity">
    <text evidence="3 15">Belongs to the protein kinase superfamily. KdkA/RfaP family.</text>
</comment>
<dbReference type="InterPro" id="IPR000719">
    <property type="entry name" value="Prot_kinase_dom"/>
</dbReference>
<dbReference type="GO" id="GO:0005886">
    <property type="term" value="C:plasma membrane"/>
    <property type="evidence" value="ECO:0007669"/>
    <property type="project" value="UniProtKB-SubCell"/>
</dbReference>
<dbReference type="GO" id="GO:0005524">
    <property type="term" value="F:ATP binding"/>
    <property type="evidence" value="ECO:0007669"/>
    <property type="project" value="UniProtKB-UniRule"/>
</dbReference>
<dbReference type="Pfam" id="PF06293">
    <property type="entry name" value="Kdo"/>
    <property type="match status" value="1"/>
</dbReference>
<organism evidence="17 18">
    <name type="scientific">Maribrevibacterium harenarium</name>
    <dbReference type="NCBI Taxonomy" id="2589817"/>
    <lineage>
        <taxon>Bacteria</taxon>
        <taxon>Pseudomonadati</taxon>
        <taxon>Pseudomonadota</taxon>
        <taxon>Gammaproteobacteria</taxon>
        <taxon>Oceanospirillales</taxon>
        <taxon>Oceanospirillaceae</taxon>
        <taxon>Maribrevibacterium</taxon>
    </lineage>
</organism>
<evidence type="ECO:0000256" key="14">
    <source>
        <dbReference type="ARBA" id="ARBA00034417"/>
    </source>
</evidence>
<evidence type="ECO:0000256" key="12">
    <source>
        <dbReference type="ARBA" id="ARBA00023136"/>
    </source>
</evidence>
<comment type="catalytic activity">
    <reaction evidence="14 15">
        <text>an alpha-Kdo-(2-&gt;6)-lipid IVA + ATP = a 4-O-phospho-alpha-Kdo-(2-&gt;6)-lipid IVA + ADP + H(+)</text>
        <dbReference type="Rhea" id="RHEA:74271"/>
        <dbReference type="ChEBI" id="CHEBI:15378"/>
        <dbReference type="ChEBI" id="CHEBI:30616"/>
        <dbReference type="ChEBI" id="CHEBI:176428"/>
        <dbReference type="ChEBI" id="CHEBI:193140"/>
        <dbReference type="ChEBI" id="CHEBI:456216"/>
        <dbReference type="EC" id="2.7.1.166"/>
    </reaction>
</comment>
<keyword evidence="5 15" id="KW-1003">Cell membrane</keyword>
<evidence type="ECO:0000256" key="1">
    <source>
        <dbReference type="ARBA" id="ARBA00004515"/>
    </source>
</evidence>
<dbReference type="EC" id="2.7.1.166" evidence="4 15"/>
<dbReference type="InterPro" id="IPR022826">
    <property type="entry name" value="KDO_kinase"/>
</dbReference>
<comment type="function">
    <text evidence="15">Catalyzes the ATP-dependent phosphorylation of the 3-deoxy-D-manno-octulosonic acid (Kdo) residue in Kdo-lipid IV(A) at the 4-OH position.</text>
</comment>
<dbReference type="Gene3D" id="1.10.510.10">
    <property type="entry name" value="Transferase(Phosphotransferase) domain 1"/>
    <property type="match status" value="1"/>
</dbReference>
<name>A0A501WT62_9GAMM</name>
<dbReference type="HAMAP" id="MF_00521">
    <property type="entry name" value="KDO_kinase"/>
    <property type="match status" value="1"/>
</dbReference>
<evidence type="ECO:0000256" key="9">
    <source>
        <dbReference type="ARBA" id="ARBA00022777"/>
    </source>
</evidence>
<keyword evidence="10 15" id="KW-0067">ATP-binding</keyword>
<keyword evidence="7 15" id="KW-0808">Transferase</keyword>
<accession>A0A501WT62</accession>
<dbReference type="EMBL" id="VFRR01000016">
    <property type="protein sequence ID" value="TPE51274.1"/>
    <property type="molecule type" value="Genomic_DNA"/>
</dbReference>
<comment type="pathway">
    <text evidence="2 15">Bacterial outer membrane biogenesis; LPS core biosynthesis.</text>
</comment>
<dbReference type="PROSITE" id="PS50011">
    <property type="entry name" value="PROTEIN_KINASE_DOM"/>
    <property type="match status" value="1"/>
</dbReference>
<keyword evidence="18" id="KW-1185">Reference proteome</keyword>
<dbReference type="GO" id="GO:0009244">
    <property type="term" value="P:lipopolysaccharide core region biosynthetic process"/>
    <property type="evidence" value="ECO:0007669"/>
    <property type="project" value="UniProtKB-UniRule"/>
</dbReference>
<evidence type="ECO:0000256" key="10">
    <source>
        <dbReference type="ARBA" id="ARBA00022840"/>
    </source>
</evidence>
<evidence type="ECO:0000313" key="18">
    <source>
        <dbReference type="Proteomes" id="UP000315901"/>
    </source>
</evidence>
<dbReference type="UniPathway" id="UPA00958"/>
<evidence type="ECO:0000256" key="5">
    <source>
        <dbReference type="ARBA" id="ARBA00022475"/>
    </source>
</evidence>
<dbReference type="GO" id="GO:0004672">
    <property type="term" value="F:protein kinase activity"/>
    <property type="evidence" value="ECO:0007669"/>
    <property type="project" value="InterPro"/>
</dbReference>
<sequence>MPKLIPLENGRTLIQVGKSPLSADYFDPHWWQQLGKVNAIGQGRGEVWFVHHQSQDWVLRRYRRGGLIGKFNRYLYLPQPLTATRPYRELDLLERMCELGLPVPTPIGGLIIRTAFGYQAWLLTRRIDQAKDLFDLLRQSPLTETTWHSIGQTIRNFHNEGIFHSDLNCHNIMIDTSQRIWLIDFDKCDQRAVASSWQQANLARLRRSFEKESSKHAIFHWHQQAWQWLLGGYQHG</sequence>
<dbReference type="InterPro" id="IPR011009">
    <property type="entry name" value="Kinase-like_dom_sf"/>
</dbReference>
<gene>
    <name evidence="15" type="primary">kdkA</name>
    <name evidence="17" type="ORF">FJM67_09535</name>
</gene>
<evidence type="ECO:0000256" key="6">
    <source>
        <dbReference type="ARBA" id="ARBA00022519"/>
    </source>
</evidence>
<feature type="domain" description="Protein kinase" evidence="16">
    <location>
        <begin position="34"/>
        <end position="236"/>
    </location>
</feature>
<evidence type="ECO:0000256" key="7">
    <source>
        <dbReference type="ARBA" id="ARBA00022679"/>
    </source>
</evidence>
<keyword evidence="11 15" id="KW-0448">Lipopolysaccharide biosynthesis</keyword>
<evidence type="ECO:0000256" key="4">
    <source>
        <dbReference type="ARBA" id="ARBA00011988"/>
    </source>
</evidence>
<dbReference type="RefSeq" id="WP_140588768.1">
    <property type="nucleotide sequence ID" value="NZ_VFRR01000016.1"/>
</dbReference>
<dbReference type="NCBIfam" id="NF002475">
    <property type="entry name" value="PRK01723.1"/>
    <property type="match status" value="1"/>
</dbReference>
<evidence type="ECO:0000256" key="8">
    <source>
        <dbReference type="ARBA" id="ARBA00022741"/>
    </source>
</evidence>
<keyword evidence="12 15" id="KW-0472">Membrane</keyword>
<keyword evidence="8 15" id="KW-0547">Nucleotide-binding</keyword>
<evidence type="ECO:0000256" key="3">
    <source>
        <dbReference type="ARBA" id="ARBA00010327"/>
    </source>
</evidence>